<dbReference type="KEGG" id="kpin:30169194"/>
<reference evidence="1" key="1">
    <citation type="submission" date="2013-07" db="EMBL/GenBank/DDBJ databases">
        <title>The Genome Sequence of Cryptococcus pinus CBS10737.</title>
        <authorList>
            <consortium name="The Broad Institute Genome Sequencing Platform"/>
            <person name="Cuomo C."/>
            <person name="Litvintseva A."/>
            <person name="Chen Y."/>
            <person name="Heitman J."/>
            <person name="Sun S."/>
            <person name="Springer D."/>
            <person name="Dromer F."/>
            <person name="Young S.K."/>
            <person name="Zeng Q."/>
            <person name="Gargeya S."/>
            <person name="Fitzgerald M."/>
            <person name="Abouelleil A."/>
            <person name="Alvarado L."/>
            <person name="Berlin A.M."/>
            <person name="Chapman S.B."/>
            <person name="Dewar J."/>
            <person name="Goldberg J."/>
            <person name="Griggs A."/>
            <person name="Gujja S."/>
            <person name="Hansen M."/>
            <person name="Howarth C."/>
            <person name="Imamovic A."/>
            <person name="Larimer J."/>
            <person name="McCowan C."/>
            <person name="Murphy C."/>
            <person name="Pearson M."/>
            <person name="Priest M."/>
            <person name="Roberts A."/>
            <person name="Saif S."/>
            <person name="Shea T."/>
            <person name="Sykes S."/>
            <person name="Wortman J."/>
            <person name="Nusbaum C."/>
            <person name="Birren B."/>
        </authorList>
    </citation>
    <scope>NUCLEOTIDE SEQUENCE [LARGE SCALE GENOMIC DNA]</scope>
    <source>
        <strain evidence="1">CBS 10737</strain>
    </source>
</reference>
<gene>
    <name evidence="1" type="ORF">I206_00825</name>
    <name evidence="2" type="ORF">I206_100503</name>
</gene>
<keyword evidence="3" id="KW-1185">Reference proteome</keyword>
<reference evidence="1" key="3">
    <citation type="submission" date="2016-07" db="EMBL/GenBank/DDBJ databases">
        <title>Evolution of pathogenesis and genome organization in the Tremellales.</title>
        <authorList>
            <person name="Cuomo C."/>
            <person name="Litvintseva A."/>
            <person name="Heitman J."/>
            <person name="Chen Y."/>
            <person name="Sun S."/>
            <person name="Springer D."/>
            <person name="Dromer F."/>
            <person name="Young S."/>
            <person name="Zeng Q."/>
            <person name="Chapman S."/>
            <person name="Gujja S."/>
            <person name="Saif S."/>
            <person name="Birren B."/>
        </authorList>
    </citation>
    <scope>NUCLEOTIDE SEQUENCE</scope>
    <source>
        <strain evidence="1">CBS 10737</strain>
    </source>
</reference>
<organism evidence="1">
    <name type="scientific">Kwoniella pini CBS 10737</name>
    <dbReference type="NCBI Taxonomy" id="1296096"/>
    <lineage>
        <taxon>Eukaryota</taxon>
        <taxon>Fungi</taxon>
        <taxon>Dikarya</taxon>
        <taxon>Basidiomycota</taxon>
        <taxon>Agaricomycotina</taxon>
        <taxon>Tremellomycetes</taxon>
        <taxon>Tremellales</taxon>
        <taxon>Cryptococcaceae</taxon>
        <taxon>Kwoniella</taxon>
    </lineage>
</organism>
<evidence type="ECO:0000313" key="2">
    <source>
        <dbReference type="EMBL" id="WWC66600.1"/>
    </source>
</evidence>
<dbReference type="Proteomes" id="UP000094020">
    <property type="component" value="Chromosome 1"/>
</dbReference>
<dbReference type="EMBL" id="CP144519">
    <property type="protein sequence ID" value="WWC66600.1"/>
    <property type="molecule type" value="Genomic_DNA"/>
</dbReference>
<dbReference type="RefSeq" id="XP_019014739.1">
    <property type="nucleotide sequence ID" value="XM_019152601.1"/>
</dbReference>
<evidence type="ECO:0000313" key="3">
    <source>
        <dbReference type="Proteomes" id="UP000094020"/>
    </source>
</evidence>
<evidence type="ECO:0000313" key="1">
    <source>
        <dbReference type="EMBL" id="OCF53520.1"/>
    </source>
</evidence>
<dbReference type="AlphaFoldDB" id="A0A1B9IE31"/>
<dbReference type="EMBL" id="KI894007">
    <property type="protein sequence ID" value="OCF53520.1"/>
    <property type="molecule type" value="Genomic_DNA"/>
</dbReference>
<reference evidence="2" key="2">
    <citation type="submission" date="2013-07" db="EMBL/GenBank/DDBJ databases">
        <authorList>
            <consortium name="The Broad Institute Genome Sequencing Platform"/>
            <person name="Cuomo C."/>
            <person name="Litvintseva A."/>
            <person name="Chen Y."/>
            <person name="Heitman J."/>
            <person name="Sun S."/>
            <person name="Springer D."/>
            <person name="Dromer F."/>
            <person name="Young S.K."/>
            <person name="Zeng Q."/>
            <person name="Gargeya S."/>
            <person name="Fitzgerald M."/>
            <person name="Abouelleil A."/>
            <person name="Alvarado L."/>
            <person name="Berlin A.M."/>
            <person name="Chapman S.B."/>
            <person name="Dewar J."/>
            <person name="Goldberg J."/>
            <person name="Griggs A."/>
            <person name="Gujja S."/>
            <person name="Hansen M."/>
            <person name="Howarth C."/>
            <person name="Imamovic A."/>
            <person name="Larimer J."/>
            <person name="McCowan C."/>
            <person name="Murphy C."/>
            <person name="Pearson M."/>
            <person name="Priest M."/>
            <person name="Roberts A."/>
            <person name="Saif S."/>
            <person name="Shea T."/>
            <person name="Sykes S."/>
            <person name="Wortman J."/>
            <person name="Nusbaum C."/>
            <person name="Birren B."/>
        </authorList>
    </citation>
    <scope>NUCLEOTIDE SEQUENCE</scope>
    <source>
        <strain evidence="2">CBS 10737</strain>
    </source>
</reference>
<proteinExistence type="predicted"/>
<reference evidence="2" key="4">
    <citation type="submission" date="2024-02" db="EMBL/GenBank/DDBJ databases">
        <title>Comparative genomics of Cryptococcus and Kwoniella reveals pathogenesis evolution and contrasting modes of karyotype evolution via chromosome fusion or intercentromeric recombination.</title>
        <authorList>
            <person name="Coelho M.A."/>
            <person name="David-Palma M."/>
            <person name="Shea T."/>
            <person name="Bowers K."/>
            <person name="McGinley-Smith S."/>
            <person name="Mohammad A.W."/>
            <person name="Gnirke A."/>
            <person name="Yurkov A.M."/>
            <person name="Nowrousian M."/>
            <person name="Sun S."/>
            <person name="Cuomo C.A."/>
            <person name="Heitman J."/>
        </authorList>
    </citation>
    <scope>NUCLEOTIDE SEQUENCE</scope>
    <source>
        <strain evidence="2">CBS 10737</strain>
    </source>
</reference>
<sequence length="223" mass="25057">MSEQERWAMVDASEFDNRLRESVTNDWPTFARPFFPEHAVSTKTPVASTTNLLSDTLGGATSGSGQELDFFPAFEGAERPTNKSVPDITMPTEGRWRDFDAHVRSYRYFTDSDSVPLSCILVEHGAPVIREFQASCGRSDCEWFKIWEDYWHGESPEQQDAEEKYNQLMRDQAISLVSRCASLNVDRSSDPATRVPLNIAWGGFLGHEHPAESTKSSGVDTPK</sequence>
<name>A0A1B9IE31_9TREE</name>
<protein>
    <submittedName>
        <fullName evidence="1">Uncharacterized protein</fullName>
    </submittedName>
</protein>
<accession>A0A1B9IE31</accession>
<dbReference type="GeneID" id="30169194"/>